<dbReference type="EMBL" id="JACIDJ010000002">
    <property type="protein sequence ID" value="MBB3898530.1"/>
    <property type="molecule type" value="Genomic_DNA"/>
</dbReference>
<feature type="transmembrane region" description="Helical" evidence="1">
    <location>
        <begin position="116"/>
        <end position="135"/>
    </location>
</feature>
<accession>A0A840ADR3</accession>
<dbReference type="Proteomes" id="UP000553193">
    <property type="component" value="Unassembled WGS sequence"/>
</dbReference>
<keyword evidence="1" id="KW-1133">Transmembrane helix</keyword>
<dbReference type="RefSeq" id="WP_207017814.1">
    <property type="nucleotide sequence ID" value="NZ_JACIDJ010000002.1"/>
</dbReference>
<feature type="transmembrane region" description="Helical" evidence="1">
    <location>
        <begin position="83"/>
        <end position="104"/>
    </location>
</feature>
<evidence type="ECO:0000313" key="2">
    <source>
        <dbReference type="EMBL" id="MBB3898530.1"/>
    </source>
</evidence>
<keyword evidence="1" id="KW-0472">Membrane</keyword>
<name>A0A840ADR3_9PROT</name>
<protein>
    <submittedName>
        <fullName evidence="2">Putative membrane protein</fullName>
    </submittedName>
</protein>
<evidence type="ECO:0000313" key="3">
    <source>
        <dbReference type="Proteomes" id="UP000553193"/>
    </source>
</evidence>
<dbReference type="AlphaFoldDB" id="A0A840ADR3"/>
<organism evidence="2 3">
    <name type="scientific">Roseococcus suduntuyensis</name>
    <dbReference type="NCBI Taxonomy" id="455361"/>
    <lineage>
        <taxon>Bacteria</taxon>
        <taxon>Pseudomonadati</taxon>
        <taxon>Pseudomonadota</taxon>
        <taxon>Alphaproteobacteria</taxon>
        <taxon>Acetobacterales</taxon>
        <taxon>Roseomonadaceae</taxon>
        <taxon>Roseococcus</taxon>
    </lineage>
</organism>
<proteinExistence type="predicted"/>
<keyword evidence="3" id="KW-1185">Reference proteome</keyword>
<sequence length="167" mass="18948">MLLWITKYVHVTAISLWAGGLIAMPFLLRQTDGLRGFSLHRLHRMSRIFYVGWLSPAAFLAIASGTLLIFLRETFVEWFTLKLIFVMALAALHVRLGLIILWVFDPRERLSPWGARLLTTGILVTICAILAVVLWKPVLPSEAWAPDLFQPGRLGELFPRITAWVTP</sequence>
<reference evidence="2 3" key="1">
    <citation type="submission" date="2020-08" db="EMBL/GenBank/DDBJ databases">
        <title>Genomic Encyclopedia of Type Strains, Phase IV (KMG-IV): sequencing the most valuable type-strain genomes for metagenomic binning, comparative biology and taxonomic classification.</title>
        <authorList>
            <person name="Goeker M."/>
        </authorList>
    </citation>
    <scope>NUCLEOTIDE SEQUENCE [LARGE SCALE GENOMIC DNA]</scope>
    <source>
        <strain evidence="2 3">DSM 19979</strain>
    </source>
</reference>
<feature type="transmembrane region" description="Helical" evidence="1">
    <location>
        <begin position="48"/>
        <end position="71"/>
    </location>
</feature>
<keyword evidence="1" id="KW-0812">Transmembrane</keyword>
<feature type="transmembrane region" description="Helical" evidence="1">
    <location>
        <begin position="6"/>
        <end position="28"/>
    </location>
</feature>
<comment type="caution">
    <text evidence="2">The sequence shown here is derived from an EMBL/GenBank/DDBJ whole genome shotgun (WGS) entry which is preliminary data.</text>
</comment>
<evidence type="ECO:0000256" key="1">
    <source>
        <dbReference type="SAM" id="Phobius"/>
    </source>
</evidence>
<gene>
    <name evidence="2" type="ORF">GGQ83_001967</name>
</gene>